<dbReference type="FunFam" id="3.30.365.10:FF:000001">
    <property type="entry name" value="Xanthine dehydrogenase oxidase"/>
    <property type="match status" value="1"/>
</dbReference>
<dbReference type="Proteomes" id="UP000005439">
    <property type="component" value="Chromosome"/>
</dbReference>
<reference evidence="5 6" key="2">
    <citation type="journal article" date="2012" name="Stand. Genomic Sci.">
        <title>Complete genome sequence of the moderately thermophilic mineral-sulfide-oxidizing firmicute Sulfobacillus acidophilus type strain (NAL(T)).</title>
        <authorList>
            <person name="Anderson I."/>
            <person name="Chertkov O."/>
            <person name="Chen A."/>
            <person name="Saunders E."/>
            <person name="Lapidus A."/>
            <person name="Nolan M."/>
            <person name="Lucas S."/>
            <person name="Hammon N."/>
            <person name="Deshpande S."/>
            <person name="Cheng J.F."/>
            <person name="Han C."/>
            <person name="Tapia R."/>
            <person name="Goodwin L.A."/>
            <person name="Pitluck S."/>
            <person name="Liolios K."/>
            <person name="Pagani I."/>
            <person name="Ivanova N."/>
            <person name="Mikhailova N."/>
            <person name="Pati A."/>
            <person name="Palaniappan K."/>
            <person name="Land M."/>
            <person name="Pan C."/>
            <person name="Rohde M."/>
            <person name="Pukall R."/>
            <person name="Goker M."/>
            <person name="Detter J.C."/>
            <person name="Woyke T."/>
            <person name="Bristow J."/>
            <person name="Eisen J.A."/>
            <person name="Markowitz V."/>
            <person name="Hugenholtz P."/>
            <person name="Kyrpides N.C."/>
            <person name="Klenk H.P."/>
            <person name="Mavromatis K."/>
        </authorList>
    </citation>
    <scope>NUCLEOTIDE SEQUENCE [LARGE SCALE GENOMIC DNA]</scope>
    <source>
        <strain evidence="6">ATCC 700253 / DSM 10332 / NAL</strain>
    </source>
</reference>
<dbReference type="PANTHER" id="PTHR11908:SF132">
    <property type="entry name" value="ALDEHYDE OXIDASE 1-RELATED"/>
    <property type="match status" value="1"/>
</dbReference>
<evidence type="ECO:0000256" key="1">
    <source>
        <dbReference type="ARBA" id="ARBA00022505"/>
    </source>
</evidence>
<dbReference type="EMBL" id="CP003179">
    <property type="protein sequence ID" value="AEW05772.1"/>
    <property type="molecule type" value="Genomic_DNA"/>
</dbReference>
<gene>
    <name evidence="5" type="ordered locus">Sulac_2303</name>
</gene>
<proteinExistence type="predicted"/>
<evidence type="ECO:0000259" key="4">
    <source>
        <dbReference type="SMART" id="SM01008"/>
    </source>
</evidence>
<dbReference type="PATRIC" id="fig|679936.5.peg.2386"/>
<evidence type="ECO:0000256" key="2">
    <source>
        <dbReference type="ARBA" id="ARBA00023002"/>
    </source>
</evidence>
<dbReference type="SUPFAM" id="SSF54665">
    <property type="entry name" value="CO dehydrogenase molybdoprotein N-domain-like"/>
    <property type="match status" value="1"/>
</dbReference>
<keyword evidence="1" id="KW-0500">Molybdenum</keyword>
<dbReference type="GO" id="GO:0005506">
    <property type="term" value="F:iron ion binding"/>
    <property type="evidence" value="ECO:0007669"/>
    <property type="project" value="InterPro"/>
</dbReference>
<name>G8TUP8_SULAD</name>
<dbReference type="EC" id="1.17.1.4" evidence="5"/>
<comment type="cofactor">
    <cofactor evidence="3">
        <name>Mo-molybdopterin cytosine dinucleotide</name>
        <dbReference type="ChEBI" id="CHEBI:71308"/>
    </cofactor>
</comment>
<dbReference type="AlphaFoldDB" id="G8TUP8"/>
<keyword evidence="2 5" id="KW-0560">Oxidoreductase</keyword>
<organism evidence="5 6">
    <name type="scientific">Sulfobacillus acidophilus (strain ATCC 700253 / DSM 10332 / NAL)</name>
    <dbReference type="NCBI Taxonomy" id="679936"/>
    <lineage>
        <taxon>Bacteria</taxon>
        <taxon>Bacillati</taxon>
        <taxon>Bacillota</taxon>
        <taxon>Clostridia</taxon>
        <taxon>Eubacteriales</taxon>
        <taxon>Clostridiales Family XVII. Incertae Sedis</taxon>
        <taxon>Sulfobacillus</taxon>
    </lineage>
</organism>
<dbReference type="Gene3D" id="3.90.1170.50">
    <property type="entry name" value="Aldehyde oxidase/xanthine dehydrogenase, a/b hammerhead"/>
    <property type="match status" value="1"/>
</dbReference>
<dbReference type="STRING" id="679936.Sulac_2303"/>
<dbReference type="Gene3D" id="3.30.365.10">
    <property type="entry name" value="Aldehyde oxidase/xanthine dehydrogenase, molybdopterin binding domain"/>
    <property type="match status" value="4"/>
</dbReference>
<dbReference type="InterPro" id="IPR016208">
    <property type="entry name" value="Ald_Oxase/xanthine_DH-like"/>
</dbReference>
<reference evidence="6" key="1">
    <citation type="submission" date="2011-12" db="EMBL/GenBank/DDBJ databases">
        <title>The complete genome of chromosome of Sulfobacillus acidophilus DSM 10332.</title>
        <authorList>
            <person name="Lucas S."/>
            <person name="Han J."/>
            <person name="Lapidus A."/>
            <person name="Bruce D."/>
            <person name="Goodwin L."/>
            <person name="Pitluck S."/>
            <person name="Peters L."/>
            <person name="Kyrpides N."/>
            <person name="Mavromatis K."/>
            <person name="Ivanova N."/>
            <person name="Mikhailova N."/>
            <person name="Chertkov O."/>
            <person name="Saunders E."/>
            <person name="Detter J.C."/>
            <person name="Tapia R."/>
            <person name="Han C."/>
            <person name="Land M."/>
            <person name="Hauser L."/>
            <person name="Markowitz V."/>
            <person name="Cheng J.-F."/>
            <person name="Hugenholtz P."/>
            <person name="Woyke T."/>
            <person name="Wu D."/>
            <person name="Pukall R."/>
            <person name="Gehrich-Schroeter G."/>
            <person name="Schneider S."/>
            <person name="Klenk H.-P."/>
            <person name="Eisen J.A."/>
        </authorList>
    </citation>
    <scope>NUCLEOTIDE SEQUENCE [LARGE SCALE GENOMIC DNA]</scope>
    <source>
        <strain evidence="6">ATCC 700253 / DSM 10332 / NAL</strain>
    </source>
</reference>
<dbReference type="InterPro" id="IPR000674">
    <property type="entry name" value="Ald_Oxase/Xan_DH_a/b"/>
</dbReference>
<dbReference type="Pfam" id="PF20256">
    <property type="entry name" value="MoCoBD_2"/>
    <property type="match status" value="1"/>
</dbReference>
<evidence type="ECO:0000313" key="6">
    <source>
        <dbReference type="Proteomes" id="UP000005439"/>
    </source>
</evidence>
<sequence length="727" mass="78522">MRTWALATHARFAPDLLDLQQNALRLGIVEAAECPAEASLSNRDELLGIPGIVDVVTAEDRLPDPYTTAGQPEPEPSVYDTFLINPVVRYIGEPVAFVAAETKAALAEALALSQVNYRPVTGALHSRCPDNLVDRWQHSHGEARPGTDVYITRAKVPRVSHVQLEPHAAMAYPDSEGRIVVVTTTQVPFHVRRIVARALGLPVSHVIVRATDVGGGFGGKQEVSIEPWVAWLARRTGRPVKLILSRRQEFVLGRTRHAAELRVKSVWNGLSLEQLDLDATVTTGPYASHGTTVAHNMGLKTLPLYQARSYRFGAQILYAPGPVAGAFRGYGGPQGAMAVETHINAVAAEKGVGAYELRQHILARTGHPLDLFPSPDTTWPIRFHHNEPRRLMRKVVKHSQEILGPLRPDEGLGLALSLQASGVPHSELAEVLLGVDEDGSLWAKTGAIDMGQGSRETLSAIVRQTLGVSEAVPIRWSMGTTGEGGFDYGSYASSTTYVTGLAAQQAARDIKRQMTALYRKLARTETLPPLNFGYLPLWRQLAWQSFYGRFRSPLGARGIAAPHDSPAPIAVCAVRLTVDPQLLQVNIRHITLGVDVGRVINPPGLRGQIEGAVVQGLGYALCESLEVDQNHHVTTPSLFDYGMISPVALPPLDILIEDSREHSGPAGAKSAGEVALGAIAPAVVHAVHQATGAWITELPVTPRRLWHALNPEKTSSAVPALVTDSRA</sequence>
<dbReference type="SUPFAM" id="SSF56003">
    <property type="entry name" value="Molybdenum cofactor-binding domain"/>
    <property type="match status" value="1"/>
</dbReference>
<protein>
    <submittedName>
        <fullName evidence="5">Xanthine dehydrogenase</fullName>
        <ecNumber evidence="5">1.17.1.4</ecNumber>
    </submittedName>
</protein>
<dbReference type="InterPro" id="IPR036856">
    <property type="entry name" value="Ald_Oxase/Xan_DH_a/b_sf"/>
</dbReference>
<dbReference type="InterPro" id="IPR046867">
    <property type="entry name" value="AldOxase/xan_DH_MoCoBD2"/>
</dbReference>
<dbReference type="PANTHER" id="PTHR11908">
    <property type="entry name" value="XANTHINE DEHYDROGENASE"/>
    <property type="match status" value="1"/>
</dbReference>
<evidence type="ECO:0000256" key="3">
    <source>
        <dbReference type="ARBA" id="ARBA00053029"/>
    </source>
</evidence>
<feature type="domain" description="Aldehyde oxidase/xanthine dehydrogenase a/b hammerhead" evidence="4">
    <location>
        <begin position="7"/>
        <end position="121"/>
    </location>
</feature>
<dbReference type="Pfam" id="PF02738">
    <property type="entry name" value="MoCoBD_1"/>
    <property type="match status" value="1"/>
</dbReference>
<dbReference type="InterPro" id="IPR037165">
    <property type="entry name" value="AldOxase/xan_DH_Mopterin-bd_sf"/>
</dbReference>
<dbReference type="GO" id="GO:0004854">
    <property type="term" value="F:xanthine dehydrogenase activity"/>
    <property type="evidence" value="ECO:0007669"/>
    <property type="project" value="UniProtKB-EC"/>
</dbReference>
<dbReference type="HOGENOM" id="CLU_001681_2_1_9"/>
<evidence type="ECO:0000313" key="5">
    <source>
        <dbReference type="EMBL" id="AEW05772.1"/>
    </source>
</evidence>
<dbReference type="InterPro" id="IPR008274">
    <property type="entry name" value="AldOxase/xan_DH_MoCoBD1"/>
</dbReference>
<accession>G8TUP8</accession>
<dbReference type="SMART" id="SM01008">
    <property type="entry name" value="Ald_Xan_dh_C"/>
    <property type="match status" value="1"/>
</dbReference>
<dbReference type="KEGG" id="sap:Sulac_2303"/>
<keyword evidence="6" id="KW-1185">Reference proteome</keyword>
<dbReference type="Pfam" id="PF01315">
    <property type="entry name" value="Ald_Xan_dh_C"/>
    <property type="match status" value="1"/>
</dbReference>